<dbReference type="EMBL" id="GBRH01258810">
    <property type="protein sequence ID" value="JAD39085.1"/>
    <property type="molecule type" value="Transcribed_RNA"/>
</dbReference>
<reference evidence="2" key="1">
    <citation type="submission" date="2014-09" db="EMBL/GenBank/DDBJ databases">
        <authorList>
            <person name="Magalhaes I.L.F."/>
            <person name="Oliveira U."/>
            <person name="Santos F.R."/>
            <person name="Vidigal T.H.D.A."/>
            <person name="Brescovit A.D."/>
            <person name="Santos A.J."/>
        </authorList>
    </citation>
    <scope>NUCLEOTIDE SEQUENCE</scope>
    <source>
        <tissue evidence="2">Shoot tissue taken approximately 20 cm above the soil surface</tissue>
    </source>
</reference>
<evidence type="ECO:0000256" key="1">
    <source>
        <dbReference type="SAM" id="Phobius"/>
    </source>
</evidence>
<protein>
    <submittedName>
        <fullName evidence="2">Uncharacterized protein</fullName>
    </submittedName>
</protein>
<keyword evidence="1" id="KW-1133">Transmembrane helix</keyword>
<proteinExistence type="predicted"/>
<sequence length="81" mass="8083">MIQSAVFIALAVVGAVTVVFLSCAFLTGCLLAETVARSLNAAAGHGTGNAAAGQGEGITVYVAATNGPAPVWSVVAQLRFY</sequence>
<name>A0A0A8ZQQ4_ARUDO</name>
<dbReference type="AlphaFoldDB" id="A0A0A8ZQQ4"/>
<accession>A0A0A8ZQQ4</accession>
<organism evidence="2">
    <name type="scientific">Arundo donax</name>
    <name type="common">Giant reed</name>
    <name type="synonym">Donax arundinaceus</name>
    <dbReference type="NCBI Taxonomy" id="35708"/>
    <lineage>
        <taxon>Eukaryota</taxon>
        <taxon>Viridiplantae</taxon>
        <taxon>Streptophyta</taxon>
        <taxon>Embryophyta</taxon>
        <taxon>Tracheophyta</taxon>
        <taxon>Spermatophyta</taxon>
        <taxon>Magnoliopsida</taxon>
        <taxon>Liliopsida</taxon>
        <taxon>Poales</taxon>
        <taxon>Poaceae</taxon>
        <taxon>PACMAD clade</taxon>
        <taxon>Arundinoideae</taxon>
        <taxon>Arundineae</taxon>
        <taxon>Arundo</taxon>
    </lineage>
</organism>
<feature type="transmembrane region" description="Helical" evidence="1">
    <location>
        <begin position="6"/>
        <end position="32"/>
    </location>
</feature>
<reference evidence="2" key="2">
    <citation type="journal article" date="2015" name="Data Brief">
        <title>Shoot transcriptome of the giant reed, Arundo donax.</title>
        <authorList>
            <person name="Barrero R.A."/>
            <person name="Guerrero F.D."/>
            <person name="Moolhuijzen P."/>
            <person name="Goolsby J.A."/>
            <person name="Tidwell J."/>
            <person name="Bellgard S.E."/>
            <person name="Bellgard M.I."/>
        </authorList>
    </citation>
    <scope>NUCLEOTIDE SEQUENCE</scope>
    <source>
        <tissue evidence="2">Shoot tissue taken approximately 20 cm above the soil surface</tissue>
    </source>
</reference>
<keyword evidence="1" id="KW-0472">Membrane</keyword>
<keyword evidence="1" id="KW-0812">Transmembrane</keyword>
<evidence type="ECO:0000313" key="2">
    <source>
        <dbReference type="EMBL" id="JAD39085.1"/>
    </source>
</evidence>